<proteinExistence type="predicted"/>
<protein>
    <recommendedName>
        <fullName evidence="4">Protein YTP1-like C-terminal domain-containing protein</fullName>
    </recommendedName>
</protein>
<evidence type="ECO:0000313" key="2">
    <source>
        <dbReference type="EMBL" id="KIJ37001.1"/>
    </source>
</evidence>
<evidence type="ECO:0000313" key="3">
    <source>
        <dbReference type="Proteomes" id="UP000054279"/>
    </source>
</evidence>
<keyword evidence="3" id="KW-1185">Reference proteome</keyword>
<dbReference type="AlphaFoldDB" id="A0A0C9VIA4"/>
<keyword evidence="1" id="KW-0472">Membrane</keyword>
<name>A0A0C9VIA4_SPHS4</name>
<dbReference type="HOGENOM" id="CLU_144328_0_0_1"/>
<keyword evidence="1" id="KW-0812">Transmembrane</keyword>
<feature type="transmembrane region" description="Helical" evidence="1">
    <location>
        <begin position="43"/>
        <end position="64"/>
    </location>
</feature>
<evidence type="ECO:0008006" key="4">
    <source>
        <dbReference type="Google" id="ProtNLM"/>
    </source>
</evidence>
<accession>A0A0C9VIA4</accession>
<feature type="transmembrane region" description="Helical" evidence="1">
    <location>
        <begin position="76"/>
        <end position="95"/>
    </location>
</feature>
<keyword evidence="1" id="KW-1133">Transmembrane helix</keyword>
<organism evidence="2 3">
    <name type="scientific">Sphaerobolus stellatus (strain SS14)</name>
    <dbReference type="NCBI Taxonomy" id="990650"/>
    <lineage>
        <taxon>Eukaryota</taxon>
        <taxon>Fungi</taxon>
        <taxon>Dikarya</taxon>
        <taxon>Basidiomycota</taxon>
        <taxon>Agaricomycotina</taxon>
        <taxon>Agaricomycetes</taxon>
        <taxon>Phallomycetidae</taxon>
        <taxon>Geastrales</taxon>
        <taxon>Sphaerobolaceae</taxon>
        <taxon>Sphaerobolus</taxon>
    </lineage>
</organism>
<sequence>MADGRSPLSVVYLLHIALEAPIALQGLWAGQSLPFQDMNNTSLLILKLYSALLTSSCVVAFLAFSLPEFLPGKRATAIGFMMYHCIAASILWSAPRFIPHSFGTLAESIKITPEILWSGLHGILSFAFGIWWQGTLGFARAIKQQ</sequence>
<reference evidence="2 3" key="1">
    <citation type="submission" date="2014-06" db="EMBL/GenBank/DDBJ databases">
        <title>Evolutionary Origins and Diversification of the Mycorrhizal Mutualists.</title>
        <authorList>
            <consortium name="DOE Joint Genome Institute"/>
            <consortium name="Mycorrhizal Genomics Consortium"/>
            <person name="Kohler A."/>
            <person name="Kuo A."/>
            <person name="Nagy L.G."/>
            <person name="Floudas D."/>
            <person name="Copeland A."/>
            <person name="Barry K.W."/>
            <person name="Cichocki N."/>
            <person name="Veneault-Fourrey C."/>
            <person name="LaButti K."/>
            <person name="Lindquist E.A."/>
            <person name="Lipzen A."/>
            <person name="Lundell T."/>
            <person name="Morin E."/>
            <person name="Murat C."/>
            <person name="Riley R."/>
            <person name="Ohm R."/>
            <person name="Sun H."/>
            <person name="Tunlid A."/>
            <person name="Henrissat B."/>
            <person name="Grigoriev I.V."/>
            <person name="Hibbett D.S."/>
            <person name="Martin F."/>
        </authorList>
    </citation>
    <scope>NUCLEOTIDE SEQUENCE [LARGE SCALE GENOMIC DNA]</scope>
    <source>
        <strain evidence="2 3">SS14</strain>
    </source>
</reference>
<dbReference type="Proteomes" id="UP000054279">
    <property type="component" value="Unassembled WGS sequence"/>
</dbReference>
<gene>
    <name evidence="2" type="ORF">M422DRAFT_211924</name>
</gene>
<feature type="transmembrane region" description="Helical" evidence="1">
    <location>
        <begin position="12"/>
        <end position="31"/>
    </location>
</feature>
<dbReference type="EMBL" id="KN837173">
    <property type="protein sequence ID" value="KIJ37001.1"/>
    <property type="molecule type" value="Genomic_DNA"/>
</dbReference>
<evidence type="ECO:0000256" key="1">
    <source>
        <dbReference type="SAM" id="Phobius"/>
    </source>
</evidence>
<feature type="transmembrane region" description="Helical" evidence="1">
    <location>
        <begin position="115"/>
        <end position="139"/>
    </location>
</feature>
<dbReference type="OrthoDB" id="2550823at2759"/>